<evidence type="ECO:0000256" key="1">
    <source>
        <dbReference type="SAM" id="MobiDB-lite"/>
    </source>
</evidence>
<keyword evidence="3" id="KW-1185">Reference proteome</keyword>
<gene>
    <name evidence="2" type="ORF">LOD99_1506</name>
</gene>
<evidence type="ECO:0000313" key="2">
    <source>
        <dbReference type="EMBL" id="KAI6656173.1"/>
    </source>
</evidence>
<comment type="caution">
    <text evidence="2">The sequence shown here is derived from an EMBL/GenBank/DDBJ whole genome shotgun (WGS) entry which is preliminary data.</text>
</comment>
<dbReference type="AlphaFoldDB" id="A0AAV7K4K6"/>
<feature type="compositionally biased region" description="Polar residues" evidence="1">
    <location>
        <begin position="45"/>
        <end position="63"/>
    </location>
</feature>
<accession>A0AAV7K4K6</accession>
<evidence type="ECO:0000313" key="3">
    <source>
        <dbReference type="Proteomes" id="UP001165289"/>
    </source>
</evidence>
<sequence length="119" mass="13814">MKKNRMAIANINLQRKSKSIILKILNFPKSRRKLIYHTIKRYKDTGSTSDRQRSGRPTSATTTQKRKVIRSRIRRIGNFDAKNGARTQNIKRIGQNNCEERYGPISLQKEEGSLYFGTD</sequence>
<dbReference type="EMBL" id="JAKMXF010000155">
    <property type="protein sequence ID" value="KAI6656173.1"/>
    <property type="molecule type" value="Genomic_DNA"/>
</dbReference>
<feature type="region of interest" description="Disordered" evidence="1">
    <location>
        <begin position="43"/>
        <end position="67"/>
    </location>
</feature>
<protein>
    <submittedName>
        <fullName evidence="2">Uncharacterized protein</fullName>
    </submittedName>
</protein>
<proteinExistence type="predicted"/>
<name>A0AAV7K4K6_9METZ</name>
<reference evidence="2 3" key="1">
    <citation type="journal article" date="2023" name="BMC Biol.">
        <title>The compact genome of the sponge Oopsacas minuta (Hexactinellida) is lacking key metazoan core genes.</title>
        <authorList>
            <person name="Santini S."/>
            <person name="Schenkelaars Q."/>
            <person name="Jourda C."/>
            <person name="Duchesne M."/>
            <person name="Belahbib H."/>
            <person name="Rocher C."/>
            <person name="Selva M."/>
            <person name="Riesgo A."/>
            <person name="Vervoort M."/>
            <person name="Leys S.P."/>
            <person name="Kodjabachian L."/>
            <person name="Le Bivic A."/>
            <person name="Borchiellini C."/>
            <person name="Claverie J.M."/>
            <person name="Renard E."/>
        </authorList>
    </citation>
    <scope>NUCLEOTIDE SEQUENCE [LARGE SCALE GENOMIC DNA]</scope>
    <source>
        <strain evidence="2">SPO-2</strain>
    </source>
</reference>
<organism evidence="2 3">
    <name type="scientific">Oopsacas minuta</name>
    <dbReference type="NCBI Taxonomy" id="111878"/>
    <lineage>
        <taxon>Eukaryota</taxon>
        <taxon>Metazoa</taxon>
        <taxon>Porifera</taxon>
        <taxon>Hexactinellida</taxon>
        <taxon>Hexasterophora</taxon>
        <taxon>Lyssacinosida</taxon>
        <taxon>Leucopsacidae</taxon>
        <taxon>Oopsacas</taxon>
    </lineage>
</organism>
<dbReference type="Proteomes" id="UP001165289">
    <property type="component" value="Unassembled WGS sequence"/>
</dbReference>